<keyword evidence="3" id="KW-1185">Reference proteome</keyword>
<gene>
    <name evidence="2" type="ORF">AGERDE_LOCUS13534</name>
</gene>
<organism evidence="2 3">
    <name type="scientific">Ambispora gerdemannii</name>
    <dbReference type="NCBI Taxonomy" id="144530"/>
    <lineage>
        <taxon>Eukaryota</taxon>
        <taxon>Fungi</taxon>
        <taxon>Fungi incertae sedis</taxon>
        <taxon>Mucoromycota</taxon>
        <taxon>Glomeromycotina</taxon>
        <taxon>Glomeromycetes</taxon>
        <taxon>Archaeosporales</taxon>
        <taxon>Ambisporaceae</taxon>
        <taxon>Ambispora</taxon>
    </lineage>
</organism>
<accession>A0A9N9HR75</accession>
<dbReference type="OrthoDB" id="10585836at2759"/>
<feature type="non-terminal residue" evidence="2">
    <location>
        <position position="66"/>
    </location>
</feature>
<feature type="non-terminal residue" evidence="2">
    <location>
        <position position="1"/>
    </location>
</feature>
<evidence type="ECO:0000313" key="2">
    <source>
        <dbReference type="EMBL" id="CAG8701533.1"/>
    </source>
</evidence>
<dbReference type="AlphaFoldDB" id="A0A9N9HR75"/>
<proteinExistence type="predicted"/>
<protein>
    <submittedName>
        <fullName evidence="2">3506_t:CDS:1</fullName>
    </submittedName>
</protein>
<evidence type="ECO:0000313" key="3">
    <source>
        <dbReference type="Proteomes" id="UP000789831"/>
    </source>
</evidence>
<name>A0A9N9HR75_9GLOM</name>
<dbReference type="EMBL" id="CAJVPL010018289">
    <property type="protein sequence ID" value="CAG8701533.1"/>
    <property type="molecule type" value="Genomic_DNA"/>
</dbReference>
<comment type="caution">
    <text evidence="2">The sequence shown here is derived from an EMBL/GenBank/DDBJ whole genome shotgun (WGS) entry which is preliminary data.</text>
</comment>
<dbReference type="Proteomes" id="UP000789831">
    <property type="component" value="Unassembled WGS sequence"/>
</dbReference>
<reference evidence="2" key="1">
    <citation type="submission" date="2021-06" db="EMBL/GenBank/DDBJ databases">
        <authorList>
            <person name="Kallberg Y."/>
            <person name="Tangrot J."/>
            <person name="Rosling A."/>
        </authorList>
    </citation>
    <scope>NUCLEOTIDE SEQUENCE</scope>
    <source>
        <strain evidence="2">MT106</strain>
    </source>
</reference>
<sequence>FQKELQEKVKEGVKPSDIMKLKRSKSESDISNIPTPPPLPDNSELIALQQENTELKKTITELAEKL</sequence>
<feature type="region of interest" description="Disordered" evidence="1">
    <location>
        <begin position="20"/>
        <end position="41"/>
    </location>
</feature>
<evidence type="ECO:0000256" key="1">
    <source>
        <dbReference type="SAM" id="MobiDB-lite"/>
    </source>
</evidence>